<dbReference type="NCBIfam" id="TIGR01656">
    <property type="entry name" value="Histidinol-ppas"/>
    <property type="match status" value="1"/>
</dbReference>
<dbReference type="NCBIfam" id="TIGR01662">
    <property type="entry name" value="HAD-SF-IIIA"/>
    <property type="match status" value="1"/>
</dbReference>
<feature type="region of interest" description="Histidinol-phosphatase" evidence="10">
    <location>
        <begin position="1"/>
        <end position="168"/>
    </location>
</feature>
<comment type="catalytic activity">
    <reaction evidence="10">
        <text>L-histidinol phosphate + H2O = L-histidinol + phosphate</text>
        <dbReference type="Rhea" id="RHEA:14465"/>
        <dbReference type="ChEBI" id="CHEBI:15377"/>
        <dbReference type="ChEBI" id="CHEBI:43474"/>
        <dbReference type="ChEBI" id="CHEBI:57699"/>
        <dbReference type="ChEBI" id="CHEBI:57980"/>
        <dbReference type="EC" id="3.1.3.15"/>
    </reaction>
</comment>
<dbReference type="SUPFAM" id="SSF56784">
    <property type="entry name" value="HAD-like"/>
    <property type="match status" value="1"/>
</dbReference>
<comment type="subcellular location">
    <subcellularLocation>
        <location evidence="10">Cytoplasm</location>
    </subcellularLocation>
</comment>
<dbReference type="InterPro" id="IPR023214">
    <property type="entry name" value="HAD_sf"/>
</dbReference>
<dbReference type="GO" id="GO:0000105">
    <property type="term" value="P:L-histidine biosynthetic process"/>
    <property type="evidence" value="ECO:0007669"/>
    <property type="project" value="UniProtKB-UniRule"/>
</dbReference>
<reference evidence="11" key="2">
    <citation type="journal article" date="2021" name="PeerJ">
        <title>Extensive microbial diversity within the chicken gut microbiome revealed by metagenomics and culture.</title>
        <authorList>
            <person name="Gilroy R."/>
            <person name="Ravi A."/>
            <person name="Getino M."/>
            <person name="Pursley I."/>
            <person name="Horton D.L."/>
            <person name="Alikhan N.F."/>
            <person name="Baker D."/>
            <person name="Gharbi K."/>
            <person name="Hall N."/>
            <person name="Watson M."/>
            <person name="Adriaenssens E.M."/>
            <person name="Foster-Nyarko E."/>
            <person name="Jarju S."/>
            <person name="Secka A."/>
            <person name="Antonio M."/>
            <person name="Oren A."/>
            <person name="Chaudhuri R.R."/>
            <person name="La Ragione R."/>
            <person name="Hildebrand F."/>
            <person name="Pallen M.J."/>
        </authorList>
    </citation>
    <scope>NUCLEOTIDE SEQUENCE</scope>
    <source>
        <strain evidence="11">7463</strain>
    </source>
</reference>
<evidence type="ECO:0000256" key="2">
    <source>
        <dbReference type="ARBA" id="ARBA00022490"/>
    </source>
</evidence>
<dbReference type="CDD" id="cd07503">
    <property type="entry name" value="HAD_HisB-N"/>
    <property type="match status" value="1"/>
</dbReference>
<dbReference type="NCBIfam" id="NF002114">
    <property type="entry name" value="PRK00951.2-4"/>
    <property type="match status" value="1"/>
</dbReference>
<feature type="binding site" evidence="10">
    <location>
        <position position="101"/>
    </location>
    <ligand>
        <name>Zn(2+)</name>
        <dbReference type="ChEBI" id="CHEBI:29105"/>
    </ligand>
</feature>
<dbReference type="EC" id="3.1.3.15" evidence="10"/>
<dbReference type="FunFam" id="3.30.230.40:FF:000003">
    <property type="entry name" value="Imidazoleglycerol-phosphate dehydratase HisB"/>
    <property type="match status" value="1"/>
</dbReference>
<dbReference type="GO" id="GO:0046872">
    <property type="term" value="F:metal ion binding"/>
    <property type="evidence" value="ECO:0007669"/>
    <property type="project" value="UniProtKB-KW"/>
</dbReference>
<dbReference type="NCBIfam" id="NF002111">
    <property type="entry name" value="PRK00951.2-1"/>
    <property type="match status" value="1"/>
</dbReference>
<dbReference type="EC" id="4.2.1.19" evidence="10"/>
<dbReference type="NCBIfam" id="NF003937">
    <property type="entry name" value="PRK05446.1"/>
    <property type="match status" value="1"/>
</dbReference>
<dbReference type="FunFam" id="3.30.230.40:FF:000001">
    <property type="entry name" value="Imidazoleglycerol-phosphate dehydratase HisB"/>
    <property type="match status" value="1"/>
</dbReference>
<keyword evidence="6 10" id="KW-0460">Magnesium</keyword>
<feature type="binding site" evidence="10">
    <location>
        <position position="103"/>
    </location>
    <ligand>
        <name>Zn(2+)</name>
        <dbReference type="ChEBI" id="CHEBI:29105"/>
    </ligand>
</feature>
<evidence type="ECO:0000256" key="4">
    <source>
        <dbReference type="ARBA" id="ARBA00022723"/>
    </source>
</evidence>
<dbReference type="GO" id="GO:0004401">
    <property type="term" value="F:histidinol-phosphatase activity"/>
    <property type="evidence" value="ECO:0007669"/>
    <property type="project" value="UniProtKB-UniRule"/>
</dbReference>
<keyword evidence="3 10" id="KW-0028">Amino-acid biosynthesis</keyword>
<comment type="pathway">
    <text evidence="1 10">Amino-acid biosynthesis; L-histidine biosynthesis; L-histidine from 5-phospho-alpha-D-ribose 1-diphosphate: step 6/9.</text>
</comment>
<feature type="binding site" evidence="10">
    <location>
        <position position="10"/>
    </location>
    <ligand>
        <name>Mg(2+)</name>
        <dbReference type="ChEBI" id="CHEBI:18420"/>
    </ligand>
</feature>
<feature type="active site" description="Proton donor" evidence="10">
    <location>
        <position position="12"/>
    </location>
</feature>
<comment type="cofactor">
    <cofactor evidence="10">
        <name>Zn(2+)</name>
        <dbReference type="ChEBI" id="CHEBI:29105"/>
    </cofactor>
</comment>
<dbReference type="PANTHER" id="PTHR23133">
    <property type="entry name" value="IMIDAZOLEGLYCEROL-PHOSPHATE DEHYDRATASE HIS7"/>
    <property type="match status" value="1"/>
</dbReference>
<keyword evidence="9 10" id="KW-0511">Multifunctional enzyme</keyword>
<evidence type="ECO:0000256" key="5">
    <source>
        <dbReference type="ARBA" id="ARBA00022801"/>
    </source>
</evidence>
<dbReference type="GO" id="GO:0004424">
    <property type="term" value="F:imidazoleglycerol-phosphate dehydratase activity"/>
    <property type="evidence" value="ECO:0007669"/>
    <property type="project" value="UniProtKB-UniRule"/>
</dbReference>
<dbReference type="Pfam" id="PF00475">
    <property type="entry name" value="IGPD"/>
    <property type="match status" value="1"/>
</dbReference>
<evidence type="ECO:0000313" key="11">
    <source>
        <dbReference type="EMBL" id="HIU36949.1"/>
    </source>
</evidence>
<reference evidence="11" key="1">
    <citation type="submission" date="2020-10" db="EMBL/GenBank/DDBJ databases">
        <authorList>
            <person name="Gilroy R."/>
        </authorList>
    </citation>
    <scope>NUCLEOTIDE SEQUENCE</scope>
    <source>
        <strain evidence="11">7463</strain>
    </source>
</reference>
<dbReference type="PANTHER" id="PTHR23133:SF2">
    <property type="entry name" value="IMIDAZOLEGLYCEROL-PHOSPHATE DEHYDRATASE"/>
    <property type="match status" value="1"/>
</dbReference>
<evidence type="ECO:0000256" key="8">
    <source>
        <dbReference type="ARBA" id="ARBA00023239"/>
    </source>
</evidence>
<evidence type="ECO:0000256" key="9">
    <source>
        <dbReference type="ARBA" id="ARBA00023268"/>
    </source>
</evidence>
<sequence>MNQKKVLFIDRDGTLIAEPADFQIDRYEKFELEPDCIGALQRLKEAGWELVMVSNQDGLGTESFPQKDFEGPQKLLLQILSSQGICFSEILICPHKPEDHCECMKPKTGLVKKYLASGAMDPERSFVIGDRQSDVELAKNMGIGAFRYDRQGMGWKKIAQTILAMGRDRCAIVERNTKETKIKVLVDLDKNEASEISTGIGFFDHMLEQIATHAGITLKIDAKGDLQVDDHHTIEDVGLALGQALKEALGDKRGIARFGFMLPMDECLAQCALDLSNRPYLVYEATFKYQKVGDMSTEMIEHFFRSLSQTLGCTLHLKTEGSNDHHRAESLFKVFARALRSAIKVEGDSLPSSKGVLQ</sequence>
<accession>A0A9D1IJ46</accession>
<keyword evidence="8 10" id="KW-0456">Lyase</keyword>
<dbReference type="InterPro" id="IPR038494">
    <property type="entry name" value="IGPD_sf"/>
</dbReference>
<dbReference type="InterPro" id="IPR000807">
    <property type="entry name" value="ImidazoleglycerolP_deHydtase"/>
</dbReference>
<dbReference type="AlphaFoldDB" id="A0A9D1IJ46"/>
<keyword evidence="4 10" id="KW-0479">Metal-binding</keyword>
<evidence type="ECO:0000256" key="7">
    <source>
        <dbReference type="ARBA" id="ARBA00023102"/>
    </source>
</evidence>
<dbReference type="SUPFAM" id="SSF54211">
    <property type="entry name" value="Ribosomal protein S5 domain 2-like"/>
    <property type="match status" value="2"/>
</dbReference>
<feature type="binding site" evidence="10">
    <location>
        <position position="130"/>
    </location>
    <ligand>
        <name>Mg(2+)</name>
        <dbReference type="ChEBI" id="CHEBI:18420"/>
    </ligand>
</feature>
<dbReference type="PROSITE" id="PS00955">
    <property type="entry name" value="IGP_DEHYDRATASE_2"/>
    <property type="match status" value="1"/>
</dbReference>
<keyword evidence="10" id="KW-0862">Zinc</keyword>
<dbReference type="Gene3D" id="3.30.230.40">
    <property type="entry name" value="Imidazole glycerol phosphate dehydratase, domain 1"/>
    <property type="match status" value="2"/>
</dbReference>
<dbReference type="InterPro" id="IPR020566">
    <property type="entry name" value="His_synth_bifunc_HisB"/>
</dbReference>
<dbReference type="InterPro" id="IPR036412">
    <property type="entry name" value="HAD-like_sf"/>
</dbReference>
<keyword evidence="7 10" id="KW-0368">Histidine biosynthesis</keyword>
<evidence type="ECO:0000256" key="10">
    <source>
        <dbReference type="HAMAP-Rule" id="MF_01022"/>
    </source>
</evidence>
<gene>
    <name evidence="10 11" type="primary">hisB</name>
    <name evidence="11" type="ORF">IAC56_01535</name>
</gene>
<comment type="cofactor">
    <cofactor evidence="10">
        <name>Mg(2+)</name>
        <dbReference type="ChEBI" id="CHEBI:18420"/>
    </cofactor>
</comment>
<dbReference type="HAMAP" id="MF_01022">
    <property type="entry name" value="Bifunc_HisB"/>
    <property type="match status" value="1"/>
</dbReference>
<dbReference type="EMBL" id="DVMY01000030">
    <property type="protein sequence ID" value="HIU36949.1"/>
    <property type="molecule type" value="Genomic_DNA"/>
</dbReference>
<evidence type="ECO:0000256" key="6">
    <source>
        <dbReference type="ARBA" id="ARBA00022842"/>
    </source>
</evidence>
<evidence type="ECO:0000256" key="3">
    <source>
        <dbReference type="ARBA" id="ARBA00022605"/>
    </source>
</evidence>
<dbReference type="Pfam" id="PF13242">
    <property type="entry name" value="Hydrolase_like"/>
    <property type="match status" value="1"/>
</dbReference>
<feature type="binding site" evidence="10">
    <location>
        <position position="93"/>
    </location>
    <ligand>
        <name>Zn(2+)</name>
        <dbReference type="ChEBI" id="CHEBI:29105"/>
    </ligand>
</feature>
<name>A0A9D1IJ46_9BURK</name>
<dbReference type="NCBIfam" id="TIGR01261">
    <property type="entry name" value="hisB_Nterm"/>
    <property type="match status" value="1"/>
</dbReference>
<feature type="active site" description="Nucleophile" evidence="10">
    <location>
        <position position="10"/>
    </location>
</feature>
<comment type="caution">
    <text evidence="11">The sequence shown here is derived from an EMBL/GenBank/DDBJ whole genome shotgun (WGS) entry which is preliminary data.</text>
</comment>
<comment type="catalytic activity">
    <reaction evidence="10">
        <text>D-erythro-1-(imidazol-4-yl)glycerol 3-phosphate = 3-(imidazol-4-yl)-2-oxopropyl phosphate + H2O</text>
        <dbReference type="Rhea" id="RHEA:11040"/>
        <dbReference type="ChEBI" id="CHEBI:15377"/>
        <dbReference type="ChEBI" id="CHEBI:57766"/>
        <dbReference type="ChEBI" id="CHEBI:58278"/>
        <dbReference type="EC" id="4.2.1.19"/>
    </reaction>
</comment>
<dbReference type="Proteomes" id="UP000824083">
    <property type="component" value="Unassembled WGS sequence"/>
</dbReference>
<dbReference type="HAMAP" id="MF_00076">
    <property type="entry name" value="HisB"/>
    <property type="match status" value="1"/>
</dbReference>
<dbReference type="InterPro" id="IPR006549">
    <property type="entry name" value="HAD-SF_hydro_IIIA"/>
</dbReference>
<dbReference type="Gene3D" id="3.40.50.1000">
    <property type="entry name" value="HAD superfamily/HAD-like"/>
    <property type="match status" value="1"/>
</dbReference>
<evidence type="ECO:0000313" key="12">
    <source>
        <dbReference type="Proteomes" id="UP000824083"/>
    </source>
</evidence>
<protein>
    <recommendedName>
        <fullName evidence="10">Histidine biosynthesis bifunctional protein HisB</fullName>
    </recommendedName>
    <domain>
        <recommendedName>
            <fullName evidence="10">Histidinol-phosphatase</fullName>
            <ecNumber evidence="10">3.1.3.15</ecNumber>
        </recommendedName>
    </domain>
    <domain>
        <recommendedName>
            <fullName evidence="10">Imidazoleglycerol-phosphate dehydratase</fullName>
            <shortName evidence="10">IGPD</shortName>
            <ecNumber evidence="10">4.2.1.19</ecNumber>
        </recommendedName>
    </domain>
</protein>
<dbReference type="GO" id="GO:0005737">
    <property type="term" value="C:cytoplasm"/>
    <property type="evidence" value="ECO:0007669"/>
    <property type="project" value="UniProtKB-SubCell"/>
</dbReference>
<dbReference type="PROSITE" id="PS00954">
    <property type="entry name" value="IGP_DEHYDRATASE_1"/>
    <property type="match status" value="1"/>
</dbReference>
<dbReference type="InterPro" id="IPR006543">
    <property type="entry name" value="Histidinol-phos"/>
</dbReference>
<keyword evidence="5 10" id="KW-0378">Hydrolase</keyword>
<comment type="similarity">
    <text evidence="10">In the C-terminal section; belongs to the imidazoleglycerol-phosphate dehydratase family.</text>
</comment>
<feature type="binding site" evidence="10">
    <location>
        <position position="12"/>
    </location>
    <ligand>
        <name>Mg(2+)</name>
        <dbReference type="ChEBI" id="CHEBI:18420"/>
    </ligand>
</feature>
<organism evidence="11 12">
    <name type="scientific">Candidatus Aphodousia faecigallinarum</name>
    <dbReference type="NCBI Taxonomy" id="2840677"/>
    <lineage>
        <taxon>Bacteria</taxon>
        <taxon>Pseudomonadati</taxon>
        <taxon>Pseudomonadota</taxon>
        <taxon>Betaproteobacteria</taxon>
        <taxon>Burkholderiales</taxon>
        <taxon>Sutterellaceae</taxon>
        <taxon>Sutterellaceae incertae sedis</taxon>
        <taxon>Candidatus Aphodousia</taxon>
    </lineage>
</organism>
<dbReference type="CDD" id="cd07914">
    <property type="entry name" value="IGPD"/>
    <property type="match status" value="1"/>
</dbReference>
<comment type="similarity">
    <text evidence="10">In the N-terminal section; belongs to the histidinol-phosphatase family.</text>
</comment>
<feature type="binding site" evidence="10">
    <location>
        <position position="95"/>
    </location>
    <ligand>
        <name>Zn(2+)</name>
        <dbReference type="ChEBI" id="CHEBI:29105"/>
    </ligand>
</feature>
<dbReference type="InterPro" id="IPR020565">
    <property type="entry name" value="ImidazoleglycerP_deHydtase_CS"/>
</dbReference>
<evidence type="ECO:0000256" key="1">
    <source>
        <dbReference type="ARBA" id="ARBA00005047"/>
    </source>
</evidence>
<proteinExistence type="inferred from homology"/>
<comment type="pathway">
    <text evidence="10">Amino-acid biosynthesis; L-histidine biosynthesis; L-histidine from 5-phospho-alpha-D-ribose 1-diphosphate: step 8/9.</text>
</comment>
<feature type="region of interest" description="Imidazoleglycerol-phosphate dehydratase" evidence="10">
    <location>
        <begin position="169"/>
        <end position="358"/>
    </location>
</feature>
<dbReference type="InterPro" id="IPR020568">
    <property type="entry name" value="Ribosomal_Su5_D2-typ_SF"/>
</dbReference>
<dbReference type="InterPro" id="IPR005954">
    <property type="entry name" value="HisB_N"/>
</dbReference>
<keyword evidence="2 10" id="KW-0963">Cytoplasm</keyword>